<dbReference type="EMBL" id="CP013652">
    <property type="protein sequence ID" value="ALS23970.1"/>
    <property type="molecule type" value="Genomic_DNA"/>
</dbReference>
<keyword evidence="5" id="KW-1185">Reference proteome</keyword>
<evidence type="ECO:0000256" key="1">
    <source>
        <dbReference type="ARBA" id="ARBA00023015"/>
    </source>
</evidence>
<name>A0A0U2L2L1_9BACL</name>
<dbReference type="GO" id="GO:0003700">
    <property type="term" value="F:DNA-binding transcription factor activity"/>
    <property type="evidence" value="ECO:0007669"/>
    <property type="project" value="TreeGrafter"/>
</dbReference>
<evidence type="ECO:0000256" key="3">
    <source>
        <dbReference type="ARBA" id="ARBA00023163"/>
    </source>
</evidence>
<dbReference type="SMART" id="SM00346">
    <property type="entry name" value="HTH_ICLR"/>
    <property type="match status" value="1"/>
</dbReference>
<dbReference type="GO" id="GO:0045892">
    <property type="term" value="P:negative regulation of DNA-templated transcription"/>
    <property type="evidence" value="ECO:0007669"/>
    <property type="project" value="UniProtKB-ARBA"/>
</dbReference>
<dbReference type="STRING" id="162209.IJ22_36320"/>
<dbReference type="RefSeq" id="WP_062409763.1">
    <property type="nucleotide sequence ID" value="NZ_BJCS01000005.1"/>
</dbReference>
<dbReference type="Pfam" id="PF01614">
    <property type="entry name" value="IclR_C"/>
    <property type="match status" value="1"/>
</dbReference>
<keyword evidence="3" id="KW-0804">Transcription</keyword>
<reference evidence="4 5" key="2">
    <citation type="journal article" date="2016" name="Genome Announc.">
        <title>Complete Genome Sequences of Two Interactive Moderate Thermophiles, Paenibacillus napthalenovorans 32O-Y and Paenibacillus sp. 32O-W.</title>
        <authorList>
            <person name="Butler R.R.III."/>
            <person name="Wang J."/>
            <person name="Stark B.C."/>
            <person name="Pombert J.F."/>
        </authorList>
    </citation>
    <scope>NUCLEOTIDE SEQUENCE [LARGE SCALE GENOMIC DNA]</scope>
    <source>
        <strain evidence="4 5">32O-Y</strain>
    </source>
</reference>
<dbReference type="InterPro" id="IPR005471">
    <property type="entry name" value="Tscrpt_reg_IclR_N"/>
</dbReference>
<gene>
    <name evidence="4" type="ORF">IJ22_36320</name>
</gene>
<dbReference type="PROSITE" id="PS51077">
    <property type="entry name" value="HTH_ICLR"/>
    <property type="match status" value="1"/>
</dbReference>
<dbReference type="InterPro" id="IPR050707">
    <property type="entry name" value="HTH_MetabolicPath_Reg"/>
</dbReference>
<keyword evidence="1" id="KW-0805">Transcription regulation</keyword>
<dbReference type="PROSITE" id="PS51078">
    <property type="entry name" value="ICLR_ED"/>
    <property type="match status" value="1"/>
</dbReference>
<accession>A0A0U2L2L1</accession>
<dbReference type="InterPro" id="IPR029016">
    <property type="entry name" value="GAF-like_dom_sf"/>
</dbReference>
<dbReference type="Gene3D" id="3.30.450.40">
    <property type="match status" value="1"/>
</dbReference>
<dbReference type="SUPFAM" id="SSF46785">
    <property type="entry name" value="Winged helix' DNA-binding domain"/>
    <property type="match status" value="1"/>
</dbReference>
<dbReference type="Proteomes" id="UP000061660">
    <property type="component" value="Chromosome"/>
</dbReference>
<dbReference type="Gene3D" id="1.10.10.10">
    <property type="entry name" value="Winged helix-like DNA-binding domain superfamily/Winged helix DNA-binding domain"/>
    <property type="match status" value="1"/>
</dbReference>
<organism evidence="4 5">
    <name type="scientific">Paenibacillus naphthalenovorans</name>
    <dbReference type="NCBI Taxonomy" id="162209"/>
    <lineage>
        <taxon>Bacteria</taxon>
        <taxon>Bacillati</taxon>
        <taxon>Bacillota</taxon>
        <taxon>Bacilli</taxon>
        <taxon>Bacillales</taxon>
        <taxon>Paenibacillaceae</taxon>
        <taxon>Paenibacillus</taxon>
    </lineage>
</organism>
<dbReference type="AlphaFoldDB" id="A0A0U2L2L1"/>
<evidence type="ECO:0000313" key="5">
    <source>
        <dbReference type="Proteomes" id="UP000061660"/>
    </source>
</evidence>
<keyword evidence="2" id="KW-0238">DNA-binding</keyword>
<sequence>MEKEKTRIRSVSKALQILNLLGKNPRGLLIKEISIDLRLNLSTTYHLINTLLDYGYVIKTKDDVYSVGYQIPFLNNAFLQSMTPDATLNMYLQELSNITQETAYLGKEIDDSVILTGIIDCPQAVKVKTLYIGYKEYPHARALPKSVIAFWPESKIVNYFKDNPFEQLTESTPSNLDELKTELAEIKKRGYCLDDEDFMKGICCIAAPVFGANKKPIAAYSVTMPVERYRHHKDEYIQKVCMIAKQASQSLGYYDFEGGDYQVYQR</sequence>
<reference evidence="5" key="1">
    <citation type="submission" date="2015-12" db="EMBL/GenBank/DDBJ databases">
        <title>Complete genome sequences of two moderately thermophilic Paenibacillus species.</title>
        <authorList>
            <person name="Butler R.III."/>
            <person name="Wang J."/>
            <person name="Stark B.C."/>
            <person name="Pombert J.-F."/>
        </authorList>
    </citation>
    <scope>NUCLEOTIDE SEQUENCE [LARGE SCALE GENOMIC DNA]</scope>
    <source>
        <strain evidence="5">32O-Y</strain>
    </source>
</reference>
<dbReference type="OrthoDB" id="9791752at2"/>
<proteinExistence type="predicted"/>
<dbReference type="SUPFAM" id="SSF55781">
    <property type="entry name" value="GAF domain-like"/>
    <property type="match status" value="1"/>
</dbReference>
<dbReference type="InterPro" id="IPR036390">
    <property type="entry name" value="WH_DNA-bd_sf"/>
</dbReference>
<protein>
    <submittedName>
        <fullName evidence="4">IclR family transcriptional regulator</fullName>
    </submittedName>
</protein>
<dbReference type="Pfam" id="PF09339">
    <property type="entry name" value="HTH_IclR"/>
    <property type="match status" value="1"/>
</dbReference>
<evidence type="ECO:0000313" key="4">
    <source>
        <dbReference type="EMBL" id="ALS23970.1"/>
    </source>
</evidence>
<dbReference type="InterPro" id="IPR014757">
    <property type="entry name" value="Tscrpt_reg_IclR_C"/>
</dbReference>
<evidence type="ECO:0000256" key="2">
    <source>
        <dbReference type="ARBA" id="ARBA00023125"/>
    </source>
</evidence>
<dbReference type="KEGG" id="pnp:IJ22_36320"/>
<dbReference type="PANTHER" id="PTHR30136:SF24">
    <property type="entry name" value="HTH-TYPE TRANSCRIPTIONAL REPRESSOR ALLR"/>
    <property type="match status" value="1"/>
</dbReference>
<dbReference type="PANTHER" id="PTHR30136">
    <property type="entry name" value="HELIX-TURN-HELIX TRANSCRIPTIONAL REGULATOR, ICLR FAMILY"/>
    <property type="match status" value="1"/>
</dbReference>
<dbReference type="InterPro" id="IPR036388">
    <property type="entry name" value="WH-like_DNA-bd_sf"/>
</dbReference>
<dbReference type="GO" id="GO:0003677">
    <property type="term" value="F:DNA binding"/>
    <property type="evidence" value="ECO:0007669"/>
    <property type="project" value="UniProtKB-KW"/>
</dbReference>
<dbReference type="PATRIC" id="fig|162209.4.peg.3868"/>